<feature type="domain" description="Ig-like" evidence="2">
    <location>
        <begin position="22"/>
        <end position="62"/>
    </location>
</feature>
<protein>
    <recommendedName>
        <fullName evidence="2">Ig-like domain-containing protein</fullName>
    </recommendedName>
</protein>
<dbReference type="InterPro" id="IPR013162">
    <property type="entry name" value="CD80_C2-set"/>
</dbReference>
<evidence type="ECO:0000256" key="1">
    <source>
        <dbReference type="ARBA" id="ARBA00023157"/>
    </source>
</evidence>
<name>A0A4Y2TG51_ARAVE</name>
<dbReference type="OrthoDB" id="5079558at2759"/>
<evidence type="ECO:0000313" key="3">
    <source>
        <dbReference type="EMBL" id="GBN98743.1"/>
    </source>
</evidence>
<dbReference type="AlphaFoldDB" id="A0A4Y2TG51"/>
<evidence type="ECO:0000259" key="2">
    <source>
        <dbReference type="PROSITE" id="PS50835"/>
    </source>
</evidence>
<sequence length="182" mass="20089">MNVTFSFLKSLKGFIFNISVLPKEPPVIEGADSMYEVGDRVNVTCSSGPSKPAATLSWFINGEPHLDIHGNELADNLAREGSSHPIPSFSEITFLELFSRKKAQNKAEWLVPPSHHWYKGGKPGLSISLPCDRQSSTCLSRLARGHLKFLTYSKGNKIYPLCPKCQQHQASPKHILGCLGLD</sequence>
<dbReference type="PANTHER" id="PTHR21261">
    <property type="entry name" value="BEAT PROTEIN"/>
    <property type="match status" value="1"/>
</dbReference>
<dbReference type="Pfam" id="PF08205">
    <property type="entry name" value="C2-set_2"/>
    <property type="match status" value="1"/>
</dbReference>
<dbReference type="SUPFAM" id="SSF48726">
    <property type="entry name" value="Immunoglobulin"/>
    <property type="match status" value="1"/>
</dbReference>
<dbReference type="PANTHER" id="PTHR21261:SF15">
    <property type="entry name" value="BEATEN PATH IIIA, ISOFORM D-RELATED"/>
    <property type="match status" value="1"/>
</dbReference>
<proteinExistence type="predicted"/>
<evidence type="ECO:0000313" key="4">
    <source>
        <dbReference type="Proteomes" id="UP000499080"/>
    </source>
</evidence>
<comment type="caution">
    <text evidence="3">The sequence shown here is derived from an EMBL/GenBank/DDBJ whole genome shotgun (WGS) entry which is preliminary data.</text>
</comment>
<dbReference type="Gene3D" id="2.60.40.10">
    <property type="entry name" value="Immunoglobulins"/>
    <property type="match status" value="1"/>
</dbReference>
<organism evidence="3 4">
    <name type="scientific">Araneus ventricosus</name>
    <name type="common">Orbweaver spider</name>
    <name type="synonym">Epeira ventricosa</name>
    <dbReference type="NCBI Taxonomy" id="182803"/>
    <lineage>
        <taxon>Eukaryota</taxon>
        <taxon>Metazoa</taxon>
        <taxon>Ecdysozoa</taxon>
        <taxon>Arthropoda</taxon>
        <taxon>Chelicerata</taxon>
        <taxon>Arachnida</taxon>
        <taxon>Araneae</taxon>
        <taxon>Araneomorphae</taxon>
        <taxon>Entelegynae</taxon>
        <taxon>Araneoidea</taxon>
        <taxon>Araneidae</taxon>
        <taxon>Araneus</taxon>
    </lineage>
</organism>
<dbReference type="Proteomes" id="UP000499080">
    <property type="component" value="Unassembled WGS sequence"/>
</dbReference>
<keyword evidence="4" id="KW-1185">Reference proteome</keyword>
<dbReference type="InterPro" id="IPR036179">
    <property type="entry name" value="Ig-like_dom_sf"/>
</dbReference>
<dbReference type="InterPro" id="IPR013783">
    <property type="entry name" value="Ig-like_fold"/>
</dbReference>
<accession>A0A4Y2TG51</accession>
<dbReference type="PROSITE" id="PS50835">
    <property type="entry name" value="IG_LIKE"/>
    <property type="match status" value="1"/>
</dbReference>
<dbReference type="InterPro" id="IPR007110">
    <property type="entry name" value="Ig-like_dom"/>
</dbReference>
<reference evidence="3 4" key="1">
    <citation type="journal article" date="2019" name="Sci. Rep.">
        <title>Orb-weaving spider Araneus ventricosus genome elucidates the spidroin gene catalogue.</title>
        <authorList>
            <person name="Kono N."/>
            <person name="Nakamura H."/>
            <person name="Ohtoshi R."/>
            <person name="Moran D.A.P."/>
            <person name="Shinohara A."/>
            <person name="Yoshida Y."/>
            <person name="Fujiwara M."/>
            <person name="Mori M."/>
            <person name="Tomita M."/>
            <person name="Arakawa K."/>
        </authorList>
    </citation>
    <scope>NUCLEOTIDE SEQUENCE [LARGE SCALE GENOMIC DNA]</scope>
</reference>
<dbReference type="EMBL" id="BGPR01027899">
    <property type="protein sequence ID" value="GBN98743.1"/>
    <property type="molecule type" value="Genomic_DNA"/>
</dbReference>
<keyword evidence="1" id="KW-1015">Disulfide bond</keyword>
<gene>
    <name evidence="3" type="ORF">AVEN_54475_1</name>
</gene>